<evidence type="ECO:0000313" key="1">
    <source>
        <dbReference type="EMBL" id="JAH05617.1"/>
    </source>
</evidence>
<protein>
    <submittedName>
        <fullName evidence="1">Uncharacterized protein</fullName>
    </submittedName>
</protein>
<dbReference type="EMBL" id="GBXM01102960">
    <property type="protein sequence ID" value="JAH05617.1"/>
    <property type="molecule type" value="Transcribed_RNA"/>
</dbReference>
<reference evidence="1" key="1">
    <citation type="submission" date="2014-11" db="EMBL/GenBank/DDBJ databases">
        <authorList>
            <person name="Amaro Gonzalez C."/>
        </authorList>
    </citation>
    <scope>NUCLEOTIDE SEQUENCE</scope>
</reference>
<dbReference type="AlphaFoldDB" id="A0A0E9PMT7"/>
<organism evidence="1">
    <name type="scientific">Anguilla anguilla</name>
    <name type="common">European freshwater eel</name>
    <name type="synonym">Muraena anguilla</name>
    <dbReference type="NCBI Taxonomy" id="7936"/>
    <lineage>
        <taxon>Eukaryota</taxon>
        <taxon>Metazoa</taxon>
        <taxon>Chordata</taxon>
        <taxon>Craniata</taxon>
        <taxon>Vertebrata</taxon>
        <taxon>Euteleostomi</taxon>
        <taxon>Actinopterygii</taxon>
        <taxon>Neopterygii</taxon>
        <taxon>Teleostei</taxon>
        <taxon>Anguilliformes</taxon>
        <taxon>Anguillidae</taxon>
        <taxon>Anguilla</taxon>
    </lineage>
</organism>
<sequence length="34" mass="3898">MLSFCSLVHPINKTLIPIFDNTFRKTASFLQNTV</sequence>
<name>A0A0E9PMT7_ANGAN</name>
<proteinExistence type="predicted"/>
<reference evidence="1" key="2">
    <citation type="journal article" date="2015" name="Fish Shellfish Immunol.">
        <title>Early steps in the European eel (Anguilla anguilla)-Vibrio vulnificus interaction in the gills: Role of the RtxA13 toxin.</title>
        <authorList>
            <person name="Callol A."/>
            <person name="Pajuelo D."/>
            <person name="Ebbesson L."/>
            <person name="Teles M."/>
            <person name="MacKenzie S."/>
            <person name="Amaro C."/>
        </authorList>
    </citation>
    <scope>NUCLEOTIDE SEQUENCE</scope>
</reference>
<accession>A0A0E9PMT7</accession>